<gene>
    <name evidence="2" type="ORF">XINFAN_01860</name>
</gene>
<sequence length="65" mass="6537">MAIIVVLAASLFGFFAALVSFLLGSGLVMALSVWWGTGLAALALIGLTALMSRAPAGSRQGTARA</sequence>
<keyword evidence="1" id="KW-0472">Membrane</keyword>
<keyword evidence="1" id="KW-0812">Transmembrane</keyword>
<feature type="transmembrane region" description="Helical" evidence="1">
    <location>
        <begin position="34"/>
        <end position="51"/>
    </location>
</feature>
<evidence type="ECO:0000313" key="2">
    <source>
        <dbReference type="EMBL" id="VDC27320.1"/>
    </source>
</evidence>
<reference evidence="2 3" key="1">
    <citation type="submission" date="2018-11" db="EMBL/GenBank/DDBJ databases">
        <authorList>
            <person name="Criscuolo A."/>
        </authorList>
    </citation>
    <scope>NUCLEOTIDE SEQUENCE [LARGE SCALE GENOMIC DNA]</scope>
    <source>
        <strain evidence="2">ACIP111625</strain>
    </source>
</reference>
<name>A0A3P5XIA0_9RHOB</name>
<dbReference type="Proteomes" id="UP000277498">
    <property type="component" value="Unassembled WGS sequence"/>
</dbReference>
<proteinExistence type="predicted"/>
<keyword evidence="1" id="KW-1133">Transmembrane helix</keyword>
<dbReference type="AlphaFoldDB" id="A0A3P5XIA0"/>
<accession>A0A3P5XIA0</accession>
<evidence type="ECO:0000313" key="3">
    <source>
        <dbReference type="Proteomes" id="UP000277498"/>
    </source>
</evidence>
<keyword evidence="3" id="KW-1185">Reference proteome</keyword>
<dbReference type="EMBL" id="UXAW01000058">
    <property type="protein sequence ID" value="VDC27320.1"/>
    <property type="molecule type" value="Genomic_DNA"/>
</dbReference>
<dbReference type="RefSeq" id="WP_124086266.1">
    <property type="nucleotide sequence ID" value="NZ_UXAW01000058.1"/>
</dbReference>
<protein>
    <submittedName>
        <fullName evidence="2">Uncharacterized protein</fullName>
    </submittedName>
</protein>
<organism evidence="2 3">
    <name type="scientific">Pseudogemmobacter humi</name>
    <dbReference type="NCBI Taxonomy" id="2483812"/>
    <lineage>
        <taxon>Bacteria</taxon>
        <taxon>Pseudomonadati</taxon>
        <taxon>Pseudomonadota</taxon>
        <taxon>Alphaproteobacteria</taxon>
        <taxon>Rhodobacterales</taxon>
        <taxon>Paracoccaceae</taxon>
        <taxon>Pseudogemmobacter</taxon>
    </lineage>
</organism>
<evidence type="ECO:0000256" key="1">
    <source>
        <dbReference type="SAM" id="Phobius"/>
    </source>
</evidence>